<dbReference type="SUPFAM" id="SSF52540">
    <property type="entry name" value="P-loop containing nucleoside triphosphate hydrolases"/>
    <property type="match status" value="1"/>
</dbReference>
<dbReference type="AlphaFoldDB" id="A0AAE4VL47"/>
<keyword evidence="3" id="KW-0067">ATP-binding</keyword>
<dbReference type="InterPro" id="IPR045006">
    <property type="entry name" value="CHLI-like"/>
</dbReference>
<gene>
    <name evidence="3" type="ORF">Lyticum_00649</name>
</gene>
<dbReference type="Pfam" id="PF13335">
    <property type="entry name" value="Mg_chelatase_C"/>
    <property type="match status" value="1"/>
</dbReference>
<organism evidence="3 4">
    <name type="scientific">Lyticum sinuosum</name>
    <dbReference type="NCBI Taxonomy" id="1332059"/>
    <lineage>
        <taxon>Bacteria</taxon>
        <taxon>Pseudomonadati</taxon>
        <taxon>Pseudomonadota</taxon>
        <taxon>Alphaproteobacteria</taxon>
        <taxon>Rickettsiales</taxon>
        <taxon>Lyticum</taxon>
    </lineage>
</organism>
<dbReference type="Pfam" id="PF13541">
    <property type="entry name" value="ChlI"/>
    <property type="match status" value="1"/>
</dbReference>
<accession>A0AAE4VL47</accession>
<keyword evidence="3" id="KW-0547">Nucleotide-binding</keyword>
<dbReference type="RefSeq" id="WP_322498890.1">
    <property type="nucleotide sequence ID" value="NZ_JARGYU010000002.1"/>
</dbReference>
<name>A0AAE4VL47_9RICK</name>
<dbReference type="Gene3D" id="3.40.50.300">
    <property type="entry name" value="P-loop containing nucleotide triphosphate hydrolases"/>
    <property type="match status" value="1"/>
</dbReference>
<dbReference type="InterPro" id="IPR025158">
    <property type="entry name" value="Mg_chelat-rel_C"/>
</dbReference>
<dbReference type="GO" id="GO:0005524">
    <property type="term" value="F:ATP binding"/>
    <property type="evidence" value="ECO:0007669"/>
    <property type="project" value="UniProtKB-KW"/>
</dbReference>
<dbReference type="PANTHER" id="PTHR32039">
    <property type="entry name" value="MAGNESIUM-CHELATASE SUBUNIT CHLI"/>
    <property type="match status" value="1"/>
</dbReference>
<dbReference type="InterPro" id="IPR020568">
    <property type="entry name" value="Ribosomal_Su5_D2-typ_SF"/>
</dbReference>
<dbReference type="NCBIfam" id="TIGR00368">
    <property type="entry name" value="YifB family Mg chelatase-like AAA ATPase"/>
    <property type="match status" value="1"/>
</dbReference>
<dbReference type="Pfam" id="PF01078">
    <property type="entry name" value="Mg_chelatase"/>
    <property type="match status" value="1"/>
</dbReference>
<dbReference type="InterPro" id="IPR004482">
    <property type="entry name" value="Mg_chelat-rel"/>
</dbReference>
<dbReference type="PANTHER" id="PTHR32039:SF7">
    <property type="entry name" value="COMPETENCE PROTEIN COMM"/>
    <property type="match status" value="1"/>
</dbReference>
<keyword evidence="4" id="KW-1185">Reference proteome</keyword>
<sequence>MLSNINTVTFIGIEANNIDVQTHIDSGGLPIFNIVGLADKSIAESKERVRAAFSSIGLSFPAKRITINLAPSDLLKEGSHFDLAIAMGLLTAMNIIPKDEIQNFIIMGELSLSGEINRVNGILPAAVSAKNANKGIICSSENEMEALYSSNNNIFVFDHLLEIIHHFTKKNPRYKSDVSLIDILQESNQKHLDLKDVLGQPLAKKGLEIAAAGRHHMIMIGQPGSGKSMLAKRLPSIMPPLSTEEILEINIIASIAGEIDHGIGLINSRPYRSPHPSSSMASLIGGGRNIRPGEITLAHYGILFLDELPEFHRNSLESLRQPVEDGYIILDRASGHVKYPAKFLLIAAMNPCKCGYYGSKINNIRCRKAPQCAYDYQNKISGPMFDRFDLQVQTDEINSILYDSQLYSSQESNESSTKIRERVISACDIQNKRYKKLGWEIKFNSELDGDCLNKSVILTKEAKNLLEKAITKFCMSMRSVNRVLKVSRTIADLSQNEGDIRYEDMLKSISYRINRMME</sequence>
<dbReference type="InterPro" id="IPR000523">
    <property type="entry name" value="Mg_chelatse_chII-like_cat_dom"/>
</dbReference>
<evidence type="ECO:0000259" key="2">
    <source>
        <dbReference type="SMART" id="SM00382"/>
    </source>
</evidence>
<evidence type="ECO:0000256" key="1">
    <source>
        <dbReference type="ARBA" id="ARBA00006354"/>
    </source>
</evidence>
<dbReference type="SUPFAM" id="SSF54211">
    <property type="entry name" value="Ribosomal protein S5 domain 2-like"/>
    <property type="match status" value="1"/>
</dbReference>
<comment type="caution">
    <text evidence="3">The sequence shown here is derived from an EMBL/GenBank/DDBJ whole genome shotgun (WGS) entry which is preliminary data.</text>
</comment>
<comment type="similarity">
    <text evidence="1">Belongs to the Mg-chelatase subunits D/I family. ComM subfamily.</text>
</comment>
<feature type="domain" description="AAA+ ATPase" evidence="2">
    <location>
        <begin position="213"/>
        <end position="398"/>
    </location>
</feature>
<dbReference type="SMART" id="SM00382">
    <property type="entry name" value="AAA"/>
    <property type="match status" value="1"/>
</dbReference>
<dbReference type="Gene3D" id="3.30.230.10">
    <property type="match status" value="1"/>
</dbReference>
<dbReference type="InterPro" id="IPR027417">
    <property type="entry name" value="P-loop_NTPase"/>
</dbReference>
<dbReference type="Proteomes" id="UP001289135">
    <property type="component" value="Unassembled WGS sequence"/>
</dbReference>
<protein>
    <submittedName>
        <fullName evidence="3">ATP-binding protein</fullName>
    </submittedName>
</protein>
<reference evidence="3" key="1">
    <citation type="submission" date="2023-02" db="EMBL/GenBank/DDBJ databases">
        <title>Host association and intracellularity evolved multiple times independently in the Rickettsiales.</title>
        <authorList>
            <person name="Castelli M."/>
            <person name="Nardi T."/>
            <person name="Gammuto L."/>
            <person name="Bellinzona G."/>
            <person name="Sabaneyeva E."/>
            <person name="Potekhin A."/>
            <person name="Serra V."/>
            <person name="Petroni G."/>
            <person name="Sassera D."/>
        </authorList>
    </citation>
    <scope>NUCLEOTIDE SEQUENCE</scope>
    <source>
        <strain evidence="3">USBL-36I1</strain>
    </source>
</reference>
<proteinExistence type="inferred from homology"/>
<dbReference type="InterPro" id="IPR003593">
    <property type="entry name" value="AAA+_ATPase"/>
</dbReference>
<evidence type="ECO:0000313" key="3">
    <source>
        <dbReference type="EMBL" id="MDZ5761468.1"/>
    </source>
</evidence>
<dbReference type="EMBL" id="JARGYU010000002">
    <property type="protein sequence ID" value="MDZ5761468.1"/>
    <property type="molecule type" value="Genomic_DNA"/>
</dbReference>
<dbReference type="InterPro" id="IPR014721">
    <property type="entry name" value="Ribsml_uS5_D2-typ_fold_subgr"/>
</dbReference>
<evidence type="ECO:0000313" key="4">
    <source>
        <dbReference type="Proteomes" id="UP001289135"/>
    </source>
</evidence>